<evidence type="ECO:0000313" key="1">
    <source>
        <dbReference type="EMBL" id="GHO82676.1"/>
    </source>
</evidence>
<protein>
    <submittedName>
        <fullName evidence="1">Uncharacterized protein</fullName>
    </submittedName>
</protein>
<dbReference type="EMBL" id="BNJJ01000002">
    <property type="protein sequence ID" value="GHO82676.1"/>
    <property type="molecule type" value="Genomic_DNA"/>
</dbReference>
<accession>A0ABQ3VB22</accession>
<evidence type="ECO:0000313" key="2">
    <source>
        <dbReference type="Proteomes" id="UP000635565"/>
    </source>
</evidence>
<gene>
    <name evidence="1" type="ORF">KSZ_06820</name>
</gene>
<organism evidence="1 2">
    <name type="scientific">Dictyobacter formicarum</name>
    <dbReference type="NCBI Taxonomy" id="2778368"/>
    <lineage>
        <taxon>Bacteria</taxon>
        <taxon>Bacillati</taxon>
        <taxon>Chloroflexota</taxon>
        <taxon>Ktedonobacteria</taxon>
        <taxon>Ktedonobacterales</taxon>
        <taxon>Dictyobacteraceae</taxon>
        <taxon>Dictyobacter</taxon>
    </lineage>
</organism>
<reference evidence="1 2" key="1">
    <citation type="journal article" date="2021" name="Int. J. Syst. Evol. Microbiol.">
        <title>Reticulibacter mediterranei gen. nov., sp. nov., within the new family Reticulibacteraceae fam. nov., and Ktedonospora formicarum gen. nov., sp. nov., Ktedonobacter robiniae sp. nov., Dictyobacter formicarum sp. nov. and Dictyobacter arantiisoli sp. nov., belonging to the class Ktedonobacteria.</title>
        <authorList>
            <person name="Yabe S."/>
            <person name="Zheng Y."/>
            <person name="Wang C.M."/>
            <person name="Sakai Y."/>
            <person name="Abe K."/>
            <person name="Yokota A."/>
            <person name="Donadio S."/>
            <person name="Cavaletti L."/>
            <person name="Monciardini P."/>
        </authorList>
    </citation>
    <scope>NUCLEOTIDE SEQUENCE [LARGE SCALE GENOMIC DNA]</scope>
    <source>
        <strain evidence="1 2">SOSP1-9</strain>
    </source>
</reference>
<name>A0ABQ3VB22_9CHLR</name>
<dbReference type="RefSeq" id="WP_201360328.1">
    <property type="nucleotide sequence ID" value="NZ_BNJJ01000002.1"/>
</dbReference>
<keyword evidence="2" id="KW-1185">Reference proteome</keyword>
<proteinExistence type="predicted"/>
<comment type="caution">
    <text evidence="1">The sequence shown here is derived from an EMBL/GenBank/DDBJ whole genome shotgun (WGS) entry which is preliminary data.</text>
</comment>
<sequence>MRISFDINEAVFNARGTYLEEKAVHYEEILIGSMTEKPYSCRGGQIMV</sequence>
<dbReference type="Proteomes" id="UP000635565">
    <property type="component" value="Unassembled WGS sequence"/>
</dbReference>